<dbReference type="AlphaFoldDB" id="A0AAV2IIM0"/>
<evidence type="ECO:0000256" key="6">
    <source>
        <dbReference type="ARBA" id="ARBA00023170"/>
    </source>
</evidence>
<name>A0AAV2IIM0_LYMST</name>
<keyword evidence="6 8" id="KW-0675">Receptor</keyword>
<dbReference type="PROSITE" id="PS00237">
    <property type="entry name" value="G_PROTEIN_RECEP_F1_1"/>
    <property type="match status" value="1"/>
</dbReference>
<feature type="transmembrane region" description="Helical" evidence="9">
    <location>
        <begin position="20"/>
        <end position="42"/>
    </location>
</feature>
<dbReference type="Gene3D" id="1.20.1070.10">
    <property type="entry name" value="Rhodopsin 7-helix transmembrane proteins"/>
    <property type="match status" value="1"/>
</dbReference>
<evidence type="ECO:0000313" key="12">
    <source>
        <dbReference type="Proteomes" id="UP001497497"/>
    </source>
</evidence>
<keyword evidence="4 8" id="KW-0297">G-protein coupled receptor</keyword>
<dbReference type="PANTHER" id="PTHR24243:SF224">
    <property type="entry name" value="G-PROTEIN COUPLED RECEPTOR 19-RELATED"/>
    <property type="match status" value="1"/>
</dbReference>
<evidence type="ECO:0000313" key="11">
    <source>
        <dbReference type="EMBL" id="CAL1544838.1"/>
    </source>
</evidence>
<evidence type="ECO:0000256" key="7">
    <source>
        <dbReference type="ARBA" id="ARBA00023224"/>
    </source>
</evidence>
<sequence length="224" mass="25778">MWNTSVLEELNDAMFLRLAPAIAVFIGLMVVGVVGNIFVCYIFMKKLRKTTQNFLLLCLGFFDLVSTVVGIPSEIWDMRHYYLYDSSPWACKSMRFLTTLPSFASIMVLMVIAVDRYRKVCKPLHGQIHITYAKIAIIAIVIVSVIFSVPALYIYGHRTFQTPLAGVYGHDCSVDDYFRDKSYPLIYEAILASLFVLFTAALVSLYIRIWMETRRHRKYMKTHA</sequence>
<dbReference type="Pfam" id="PF00001">
    <property type="entry name" value="7tm_1"/>
    <property type="match status" value="1"/>
</dbReference>
<accession>A0AAV2IIM0</accession>
<keyword evidence="3 9" id="KW-1133">Transmembrane helix</keyword>
<feature type="transmembrane region" description="Helical" evidence="9">
    <location>
        <begin position="54"/>
        <end position="76"/>
    </location>
</feature>
<keyword evidence="7 8" id="KW-0807">Transducer</keyword>
<comment type="similarity">
    <text evidence="8">Belongs to the G-protein coupled receptor 1 family.</text>
</comment>
<dbReference type="PANTHER" id="PTHR24243">
    <property type="entry name" value="G-PROTEIN COUPLED RECEPTOR"/>
    <property type="match status" value="1"/>
</dbReference>
<evidence type="ECO:0000256" key="9">
    <source>
        <dbReference type="SAM" id="Phobius"/>
    </source>
</evidence>
<evidence type="ECO:0000256" key="2">
    <source>
        <dbReference type="ARBA" id="ARBA00022692"/>
    </source>
</evidence>
<feature type="non-terminal residue" evidence="11">
    <location>
        <position position="224"/>
    </location>
</feature>
<dbReference type="InterPro" id="IPR017452">
    <property type="entry name" value="GPCR_Rhodpsn_7TM"/>
</dbReference>
<dbReference type="Proteomes" id="UP001497497">
    <property type="component" value="Unassembled WGS sequence"/>
</dbReference>
<evidence type="ECO:0000256" key="5">
    <source>
        <dbReference type="ARBA" id="ARBA00023136"/>
    </source>
</evidence>
<comment type="caution">
    <text evidence="11">The sequence shown here is derived from an EMBL/GenBank/DDBJ whole genome shotgun (WGS) entry which is preliminary data.</text>
</comment>
<feature type="transmembrane region" description="Helical" evidence="9">
    <location>
        <begin position="135"/>
        <end position="155"/>
    </location>
</feature>
<evidence type="ECO:0000256" key="3">
    <source>
        <dbReference type="ARBA" id="ARBA00022989"/>
    </source>
</evidence>
<proteinExistence type="inferred from homology"/>
<evidence type="ECO:0000256" key="8">
    <source>
        <dbReference type="RuleBase" id="RU000688"/>
    </source>
</evidence>
<dbReference type="SUPFAM" id="SSF81321">
    <property type="entry name" value="Family A G protein-coupled receptor-like"/>
    <property type="match status" value="1"/>
</dbReference>
<keyword evidence="2 8" id="KW-0812">Transmembrane</keyword>
<dbReference type="CDD" id="cd00637">
    <property type="entry name" value="7tm_classA_rhodopsin-like"/>
    <property type="match status" value="1"/>
</dbReference>
<feature type="domain" description="G-protein coupled receptors family 1 profile" evidence="10">
    <location>
        <begin position="35"/>
        <end position="224"/>
    </location>
</feature>
<dbReference type="EMBL" id="CAXITT010000652">
    <property type="protein sequence ID" value="CAL1544838.1"/>
    <property type="molecule type" value="Genomic_DNA"/>
</dbReference>
<evidence type="ECO:0000256" key="4">
    <source>
        <dbReference type="ARBA" id="ARBA00023040"/>
    </source>
</evidence>
<dbReference type="GO" id="GO:0004930">
    <property type="term" value="F:G protein-coupled receptor activity"/>
    <property type="evidence" value="ECO:0007669"/>
    <property type="project" value="UniProtKB-KW"/>
</dbReference>
<evidence type="ECO:0000256" key="1">
    <source>
        <dbReference type="ARBA" id="ARBA00004141"/>
    </source>
</evidence>
<feature type="transmembrane region" description="Helical" evidence="9">
    <location>
        <begin position="96"/>
        <end position="114"/>
    </location>
</feature>
<organism evidence="11 12">
    <name type="scientific">Lymnaea stagnalis</name>
    <name type="common">Great pond snail</name>
    <name type="synonym">Helix stagnalis</name>
    <dbReference type="NCBI Taxonomy" id="6523"/>
    <lineage>
        <taxon>Eukaryota</taxon>
        <taxon>Metazoa</taxon>
        <taxon>Spiralia</taxon>
        <taxon>Lophotrochozoa</taxon>
        <taxon>Mollusca</taxon>
        <taxon>Gastropoda</taxon>
        <taxon>Heterobranchia</taxon>
        <taxon>Euthyneura</taxon>
        <taxon>Panpulmonata</taxon>
        <taxon>Hygrophila</taxon>
        <taxon>Lymnaeoidea</taxon>
        <taxon>Lymnaeidae</taxon>
        <taxon>Lymnaea</taxon>
    </lineage>
</organism>
<dbReference type="PROSITE" id="PS50262">
    <property type="entry name" value="G_PROTEIN_RECEP_F1_2"/>
    <property type="match status" value="1"/>
</dbReference>
<gene>
    <name evidence="11" type="ORF">GSLYS_00018321001</name>
</gene>
<dbReference type="GO" id="GO:0005886">
    <property type="term" value="C:plasma membrane"/>
    <property type="evidence" value="ECO:0007669"/>
    <property type="project" value="TreeGrafter"/>
</dbReference>
<keyword evidence="5 9" id="KW-0472">Membrane</keyword>
<reference evidence="11 12" key="1">
    <citation type="submission" date="2024-04" db="EMBL/GenBank/DDBJ databases">
        <authorList>
            <consortium name="Genoscope - CEA"/>
            <person name="William W."/>
        </authorList>
    </citation>
    <scope>NUCLEOTIDE SEQUENCE [LARGE SCALE GENOMIC DNA]</scope>
</reference>
<feature type="transmembrane region" description="Helical" evidence="9">
    <location>
        <begin position="185"/>
        <end position="211"/>
    </location>
</feature>
<dbReference type="InterPro" id="IPR000276">
    <property type="entry name" value="GPCR_Rhodpsn"/>
</dbReference>
<evidence type="ECO:0000259" key="10">
    <source>
        <dbReference type="PROSITE" id="PS50262"/>
    </source>
</evidence>
<dbReference type="PRINTS" id="PR00237">
    <property type="entry name" value="GPCRRHODOPSN"/>
</dbReference>
<keyword evidence="12" id="KW-1185">Reference proteome</keyword>
<comment type="subcellular location">
    <subcellularLocation>
        <location evidence="1">Membrane</location>
        <topology evidence="1">Multi-pass membrane protein</topology>
    </subcellularLocation>
</comment>
<protein>
    <recommendedName>
        <fullName evidence="10">G-protein coupled receptors family 1 profile domain-containing protein</fullName>
    </recommendedName>
</protein>